<keyword evidence="3" id="KW-1185">Reference proteome</keyword>
<feature type="region of interest" description="Disordered" evidence="1">
    <location>
        <begin position="213"/>
        <end position="240"/>
    </location>
</feature>
<dbReference type="EMBL" id="AP023354">
    <property type="protein sequence ID" value="BCJ29151.1"/>
    <property type="molecule type" value="Genomic_DNA"/>
</dbReference>
<evidence type="ECO:0000256" key="1">
    <source>
        <dbReference type="SAM" id="MobiDB-lite"/>
    </source>
</evidence>
<dbReference type="PANTHER" id="PTHR34547">
    <property type="entry name" value="YACP-LIKE NYN DOMAIN PROTEIN"/>
    <property type="match status" value="1"/>
</dbReference>
<evidence type="ECO:0000313" key="3">
    <source>
        <dbReference type="Proteomes" id="UP000680750"/>
    </source>
</evidence>
<dbReference type="Pfam" id="PF05991">
    <property type="entry name" value="NYN_YacP"/>
    <property type="match status" value="1"/>
</dbReference>
<sequence>MGGPGVPPRGRPEQGSPPVSAEPNPIDSADDPALVPVLPEAVRQRVVVLAATVLGGLPLDQVPASLRRVARFTPAKRAKLGGTGIAAALAGDPAFRQRVADKVADAGGELTIAVTAGTRPAAADPVEVGALAYLLRPDNWVDLVVGAADEVRTETDRVATEHRIKEAEQRADRAEQARAAAVAEHGRLRGEAEQARAELAELRAELRAVQKELRESQHRERRASEQAATEKGRLARAERDHQAELRRLNARLADAEAAAAATRAAGAQEHAFDDSRVWLLLETVRNAARGLVRELALDPVEVVPADFVAETADTPDRPRAGARALAADDPARLDQLLAMPRAHLVVDGYNVTKTGYGELSLEQQRNRLAASLGVLAAQTGAEVTCVWDGADPVHGIAPPPRGVRVLFSRKGEIADELIRRLVRAEPDGRVVVVVSSDKEVADGVRRHGAYPLSAHTLLRRLARG</sequence>
<gene>
    <name evidence="2" type="ORF">Asera_32590</name>
</gene>
<proteinExistence type="predicted"/>
<protein>
    <submittedName>
        <fullName evidence="2">RNA-binding protein</fullName>
    </submittedName>
</protein>
<feature type="region of interest" description="Disordered" evidence="1">
    <location>
        <begin position="1"/>
        <end position="32"/>
    </location>
</feature>
<evidence type="ECO:0000313" key="2">
    <source>
        <dbReference type="EMBL" id="BCJ29151.1"/>
    </source>
</evidence>
<dbReference type="PANTHER" id="PTHR34547:SF1">
    <property type="entry name" value="YACP-LIKE NYN DOMAIN PROTEIN"/>
    <property type="match status" value="1"/>
</dbReference>
<dbReference type="InterPro" id="IPR010298">
    <property type="entry name" value="YacP-like"/>
</dbReference>
<organism evidence="2 3">
    <name type="scientific">Actinocatenispora sera</name>
    <dbReference type="NCBI Taxonomy" id="390989"/>
    <lineage>
        <taxon>Bacteria</taxon>
        <taxon>Bacillati</taxon>
        <taxon>Actinomycetota</taxon>
        <taxon>Actinomycetes</taxon>
        <taxon>Micromonosporales</taxon>
        <taxon>Micromonosporaceae</taxon>
        <taxon>Actinocatenispora</taxon>
    </lineage>
</organism>
<accession>A0A810L458</accession>
<dbReference type="Proteomes" id="UP000680750">
    <property type="component" value="Chromosome"/>
</dbReference>
<reference evidence="2" key="1">
    <citation type="submission" date="2020-08" db="EMBL/GenBank/DDBJ databases">
        <title>Whole genome shotgun sequence of Actinocatenispora sera NBRC 101916.</title>
        <authorList>
            <person name="Komaki H."/>
            <person name="Tamura T."/>
        </authorList>
    </citation>
    <scope>NUCLEOTIDE SEQUENCE</scope>
    <source>
        <strain evidence="2">NBRC 101916</strain>
    </source>
</reference>
<dbReference type="AlphaFoldDB" id="A0A810L458"/>
<dbReference type="KEGG" id="aser:Asera_32590"/>
<name>A0A810L458_9ACTN</name>